<sequence>MLRLSNHLIGIQQGSSVMFSDFETGGDMWEGTGPRQARKRVDFDEAFLSAPAILTGLAMFDMDEGSNQRADLSHGNVTTTGFDLIFRTWGDTRVARVRADWTAIGEVRGEDQWDVY</sequence>
<dbReference type="GO" id="GO:0098609">
    <property type="term" value="P:cell-cell adhesion"/>
    <property type="evidence" value="ECO:0007669"/>
    <property type="project" value="TreeGrafter"/>
</dbReference>
<dbReference type="InterPro" id="IPR052487">
    <property type="entry name" value="Galactose-binding_lectin"/>
</dbReference>
<dbReference type="STRING" id="420998.JDO7802_00199"/>
<organism evidence="2 3">
    <name type="scientific">Jannaschia donghaensis</name>
    <dbReference type="NCBI Taxonomy" id="420998"/>
    <lineage>
        <taxon>Bacteria</taxon>
        <taxon>Pseudomonadati</taxon>
        <taxon>Pseudomonadota</taxon>
        <taxon>Alphaproteobacteria</taxon>
        <taxon>Rhodobacterales</taxon>
        <taxon>Roseobacteraceae</taxon>
        <taxon>Jannaschia</taxon>
    </lineage>
</organism>
<name>A0A0M6YFZ7_9RHOB</name>
<keyword evidence="3" id="KW-1185">Reference proteome</keyword>
<dbReference type="SUPFAM" id="SSF141086">
    <property type="entry name" value="Agglutinin HPA-like"/>
    <property type="match status" value="1"/>
</dbReference>
<dbReference type="PANTHER" id="PTHR46938">
    <property type="entry name" value="DISCOIDIN-1 SUBUNIT A-RELATED-RELATED"/>
    <property type="match status" value="1"/>
</dbReference>
<dbReference type="InterPro" id="IPR019019">
    <property type="entry name" value="H-type_lectin_domain"/>
</dbReference>
<dbReference type="Pfam" id="PF09458">
    <property type="entry name" value="H_lectin"/>
    <property type="match status" value="1"/>
</dbReference>
<accession>A0A0M6YFZ7</accession>
<reference evidence="2 3" key="1">
    <citation type="submission" date="2015-07" db="EMBL/GenBank/DDBJ databases">
        <authorList>
            <person name="Noorani M."/>
        </authorList>
    </citation>
    <scope>NUCLEOTIDE SEQUENCE [LARGE SCALE GENOMIC DNA]</scope>
    <source>
        <strain evidence="2 3">CECT 7802</strain>
    </source>
</reference>
<dbReference type="Proteomes" id="UP000049222">
    <property type="component" value="Unassembled WGS sequence"/>
</dbReference>
<dbReference type="OrthoDB" id="7658568at2"/>
<evidence type="ECO:0000313" key="2">
    <source>
        <dbReference type="EMBL" id="CTQ48197.1"/>
    </source>
</evidence>
<feature type="domain" description="H-type lectin" evidence="1">
    <location>
        <begin position="39"/>
        <end position="104"/>
    </location>
</feature>
<dbReference type="InterPro" id="IPR037221">
    <property type="entry name" value="H-type_lectin_dom_sf"/>
</dbReference>
<dbReference type="GO" id="GO:0098636">
    <property type="term" value="C:protein complex involved in cell adhesion"/>
    <property type="evidence" value="ECO:0007669"/>
    <property type="project" value="TreeGrafter"/>
</dbReference>
<dbReference type="GO" id="GO:0070492">
    <property type="term" value="F:oligosaccharide binding"/>
    <property type="evidence" value="ECO:0007669"/>
    <property type="project" value="TreeGrafter"/>
</dbReference>
<evidence type="ECO:0000313" key="3">
    <source>
        <dbReference type="Proteomes" id="UP000049222"/>
    </source>
</evidence>
<dbReference type="EMBL" id="CXSU01000005">
    <property type="protein sequence ID" value="CTQ48197.1"/>
    <property type="molecule type" value="Genomic_DNA"/>
</dbReference>
<gene>
    <name evidence="2" type="ORF">JDO7802_00199</name>
</gene>
<evidence type="ECO:0000259" key="1">
    <source>
        <dbReference type="Pfam" id="PF09458"/>
    </source>
</evidence>
<proteinExistence type="predicted"/>
<dbReference type="Gene3D" id="2.60.40.2080">
    <property type="match status" value="1"/>
</dbReference>
<dbReference type="RefSeq" id="WP_055081829.1">
    <property type="nucleotide sequence ID" value="NZ_CXSU01000005.1"/>
</dbReference>
<dbReference type="AlphaFoldDB" id="A0A0M6YFZ7"/>
<dbReference type="GO" id="GO:0009986">
    <property type="term" value="C:cell surface"/>
    <property type="evidence" value="ECO:0007669"/>
    <property type="project" value="TreeGrafter"/>
</dbReference>
<dbReference type="GO" id="GO:0046871">
    <property type="term" value="F:N-acetylgalactosamine binding"/>
    <property type="evidence" value="ECO:0007669"/>
    <property type="project" value="TreeGrafter"/>
</dbReference>
<dbReference type="GO" id="GO:0045335">
    <property type="term" value="C:phagocytic vesicle"/>
    <property type="evidence" value="ECO:0007669"/>
    <property type="project" value="TreeGrafter"/>
</dbReference>
<keyword evidence="2" id="KW-0430">Lectin</keyword>
<dbReference type="GO" id="GO:0030247">
    <property type="term" value="F:polysaccharide binding"/>
    <property type="evidence" value="ECO:0007669"/>
    <property type="project" value="TreeGrafter"/>
</dbReference>
<protein>
    <submittedName>
        <fullName evidence="2">H-type lectin domain protein</fullName>
    </submittedName>
</protein>